<reference evidence="1 2" key="1">
    <citation type="submission" date="2020-01" db="EMBL/GenBank/DDBJ databases">
        <title>Genomic analysis of Aminipila sp. CBA3637.</title>
        <authorList>
            <person name="Kim Y.B."/>
            <person name="Roh S.W."/>
        </authorList>
    </citation>
    <scope>NUCLEOTIDE SEQUENCE [LARGE SCALE GENOMIC DNA]</scope>
    <source>
        <strain evidence="1 2">CBA3637</strain>
    </source>
</reference>
<name>A0A6P1MFP7_9FIRM</name>
<dbReference type="AlphaFoldDB" id="A0A6P1MFP7"/>
<gene>
    <name evidence="1" type="ORF">Ami3637_02500</name>
</gene>
<protein>
    <submittedName>
        <fullName evidence="1">Uncharacterized protein</fullName>
    </submittedName>
</protein>
<dbReference type="RefSeq" id="WP_162361179.1">
    <property type="nucleotide sequence ID" value="NZ_CP047591.1"/>
</dbReference>
<organism evidence="1 2">
    <name type="scientific">Aminipila terrae</name>
    <dbReference type="NCBI Taxonomy" id="2697030"/>
    <lineage>
        <taxon>Bacteria</taxon>
        <taxon>Bacillati</taxon>
        <taxon>Bacillota</taxon>
        <taxon>Clostridia</taxon>
        <taxon>Peptostreptococcales</taxon>
        <taxon>Anaerovoracaceae</taxon>
        <taxon>Aminipila</taxon>
    </lineage>
</organism>
<sequence>MLSEEAPQEGNVLESQLDKVTAYYKNLGQDTELSTPMEGVARFAVGERASMKALKTASQMEEQYHLKYREISDLKFGEANASDTLSETTNGVNAQTWLAQIILDILAAGGDPADFQGHNYIHELLSSQSGETGYFTNIENNTNPKAADGLALLALNAYWGDTWPAYGVDRGKNICLNNIK</sequence>
<proteinExistence type="predicted"/>
<accession>A0A6P1MFP7</accession>
<dbReference type="Proteomes" id="UP000463883">
    <property type="component" value="Chromosome"/>
</dbReference>
<dbReference type="KEGG" id="amic:Ami3637_02500"/>
<dbReference type="EMBL" id="CP047591">
    <property type="protein sequence ID" value="QHI71404.1"/>
    <property type="molecule type" value="Genomic_DNA"/>
</dbReference>
<keyword evidence="2" id="KW-1185">Reference proteome</keyword>
<evidence type="ECO:0000313" key="1">
    <source>
        <dbReference type="EMBL" id="QHI71404.1"/>
    </source>
</evidence>
<evidence type="ECO:0000313" key="2">
    <source>
        <dbReference type="Proteomes" id="UP000463883"/>
    </source>
</evidence>